<keyword evidence="2" id="KW-1185">Reference proteome</keyword>
<comment type="caution">
    <text evidence="1">The sequence shown here is derived from an EMBL/GenBank/DDBJ whole genome shotgun (WGS) entry which is preliminary data.</text>
</comment>
<dbReference type="OrthoDB" id="9976870at2759"/>
<proteinExistence type="predicted"/>
<dbReference type="Gene3D" id="2.60.120.10">
    <property type="entry name" value="Jelly Rolls"/>
    <property type="match status" value="1"/>
</dbReference>
<protein>
    <submittedName>
        <fullName evidence="1">Uncharacterized protein</fullName>
    </submittedName>
</protein>
<dbReference type="AlphaFoldDB" id="A0A8H7J4Z5"/>
<reference evidence="1" key="2">
    <citation type="submission" date="2020-09" db="EMBL/GenBank/DDBJ databases">
        <title>Reference genome assembly for Australian Ascochyta lentis isolate Al4.</title>
        <authorList>
            <person name="Lee R.C."/>
            <person name="Farfan-Caceres L.M."/>
            <person name="Debler J.W."/>
            <person name="Williams A.H."/>
            <person name="Henares B.M."/>
        </authorList>
    </citation>
    <scope>NUCLEOTIDE SEQUENCE</scope>
    <source>
        <strain evidence="1">Al4</strain>
    </source>
</reference>
<evidence type="ECO:0000313" key="1">
    <source>
        <dbReference type="EMBL" id="KAF9698220.1"/>
    </source>
</evidence>
<organism evidence="1 2">
    <name type="scientific">Ascochyta lentis</name>
    <dbReference type="NCBI Taxonomy" id="205686"/>
    <lineage>
        <taxon>Eukaryota</taxon>
        <taxon>Fungi</taxon>
        <taxon>Dikarya</taxon>
        <taxon>Ascomycota</taxon>
        <taxon>Pezizomycotina</taxon>
        <taxon>Dothideomycetes</taxon>
        <taxon>Pleosporomycetidae</taxon>
        <taxon>Pleosporales</taxon>
        <taxon>Pleosporineae</taxon>
        <taxon>Didymellaceae</taxon>
        <taxon>Ascochyta</taxon>
    </lineage>
</organism>
<sequence length="224" mass="25503">MTAEIEAAKVISGPHTLYNSTFILEFLEPPPTLNATVLMRCTYLLAGMSQGKAHPQAPPLHLHFSQSESFLVAKGTVGTTTGWDVQDRTWTKANTPHEIEPWVPHRFWPHPEADQDTVLYLWAHPDVDESMDRLFFENLLMYVSDASEGKGKLDLVQMLVTQHASASALVLFPTAWWLGPLRWWVPWTLQATVAKVGRLAGYRALMEKYTGREEWEEYLRAKRA</sequence>
<reference evidence="1" key="1">
    <citation type="submission" date="2018-12" db="EMBL/GenBank/DDBJ databases">
        <authorList>
            <person name="Syme R.A."/>
            <person name="Farfan-Caceres L."/>
            <person name="Lichtenzveig J."/>
        </authorList>
    </citation>
    <scope>NUCLEOTIDE SEQUENCE</scope>
    <source>
        <strain evidence="1">Al4</strain>
    </source>
</reference>
<dbReference type="Proteomes" id="UP000651452">
    <property type="component" value="Unassembled WGS sequence"/>
</dbReference>
<gene>
    <name evidence="1" type="ORF">EKO04_003617</name>
</gene>
<accession>A0A8H7J4Z5</accession>
<name>A0A8H7J4Z5_9PLEO</name>
<dbReference type="EMBL" id="RZGK01000006">
    <property type="protein sequence ID" value="KAF9698220.1"/>
    <property type="molecule type" value="Genomic_DNA"/>
</dbReference>
<dbReference type="InterPro" id="IPR014710">
    <property type="entry name" value="RmlC-like_jellyroll"/>
</dbReference>
<evidence type="ECO:0000313" key="2">
    <source>
        <dbReference type="Proteomes" id="UP000651452"/>
    </source>
</evidence>